<evidence type="ECO:0000313" key="2">
    <source>
        <dbReference type="EMBL" id="GAN32765.1"/>
    </source>
</evidence>
<keyword evidence="3" id="KW-1185">Reference proteome</keyword>
<evidence type="ECO:0000313" key="3">
    <source>
        <dbReference type="Proteomes" id="UP000032309"/>
    </source>
</evidence>
<comment type="caution">
    <text evidence="2">The sequence shown here is derived from an EMBL/GenBank/DDBJ whole genome shotgun (WGS) entry which is preliminary data.</text>
</comment>
<accession>A0ABQ0JVH3</accession>
<sequence length="280" mass="32452">MDGLKALNQLYNMYDKYKDTFRKSSVLPLYCLNHPESTFLVSCGLSNHKDKDGRDIYCLQGISVAHEYRRHFWFILPWILANYDSENILNTWRSIDFSGADDIVRRTSEDHSFKLDQLDESLAKLTQTPKPFSEILPVNELTSISFDRDGLKELSHLIVSYHDCMDFAFGATPEMARNFHFKVIAKVGVRSKRKNSTETTEDSNPSLVSDDRQVKPIDERLNDPVDRFDPRKKVDLNQVRSSRGNGSSRILGQFLPRFLSVFNVGRKLRQFRSSNRKDME</sequence>
<feature type="region of interest" description="Disordered" evidence="1">
    <location>
        <begin position="192"/>
        <end position="232"/>
    </location>
</feature>
<evidence type="ECO:0000256" key="1">
    <source>
        <dbReference type="SAM" id="MobiDB-lite"/>
    </source>
</evidence>
<name>A0ABQ0JVH3_9BACT</name>
<reference evidence="3" key="1">
    <citation type="journal article" date="2015" name="Genome Announc.">
        <title>Draft Genome Sequence of an Anaerobic Ammonium-Oxidizing Bacterium, "Candidatus Brocadia sinica".</title>
        <authorList>
            <person name="Oshiki M."/>
            <person name="Shinyako-Hata K."/>
            <person name="Satoh H."/>
            <person name="Okabe S."/>
        </authorList>
    </citation>
    <scope>NUCLEOTIDE SEQUENCE [LARGE SCALE GENOMIC DNA]</scope>
    <source>
        <strain evidence="3">JPN1</strain>
    </source>
</reference>
<organism evidence="2 3">
    <name type="scientific">Candidatus Brocadia sinica JPN1</name>
    <dbReference type="NCBI Taxonomy" id="1197129"/>
    <lineage>
        <taxon>Bacteria</taxon>
        <taxon>Pseudomonadati</taxon>
        <taxon>Planctomycetota</taxon>
        <taxon>Candidatus Brocadiia</taxon>
        <taxon>Candidatus Brocadiales</taxon>
        <taxon>Candidatus Brocadiaceae</taxon>
        <taxon>Candidatus Brocadia</taxon>
    </lineage>
</organism>
<dbReference type="Proteomes" id="UP000032309">
    <property type="component" value="Unassembled WGS sequence"/>
</dbReference>
<feature type="compositionally biased region" description="Basic and acidic residues" evidence="1">
    <location>
        <begin position="209"/>
        <end position="232"/>
    </location>
</feature>
<proteinExistence type="predicted"/>
<dbReference type="EMBL" id="BAFN01000001">
    <property type="protein sequence ID" value="GAN32765.1"/>
    <property type="molecule type" value="Genomic_DNA"/>
</dbReference>
<protein>
    <submittedName>
        <fullName evidence="2">Uncharacterized protein</fullName>
    </submittedName>
</protein>
<gene>
    <name evidence="2" type="ORF">BROSI_A1280</name>
</gene>